<feature type="transmembrane region" description="Helical" evidence="2">
    <location>
        <begin position="127"/>
        <end position="149"/>
    </location>
</feature>
<dbReference type="PROSITE" id="PS50943">
    <property type="entry name" value="HTH_CROC1"/>
    <property type="match status" value="1"/>
</dbReference>
<comment type="caution">
    <text evidence="4">The sequence shown here is derived from an EMBL/GenBank/DDBJ whole genome shotgun (WGS) entry which is preliminary data.</text>
</comment>
<reference evidence="4 5" key="1">
    <citation type="submission" date="2024-04" db="EMBL/GenBank/DDBJ databases">
        <title>Human intestinal bacterial collection.</title>
        <authorList>
            <person name="Pauvert C."/>
            <person name="Hitch T.C.A."/>
            <person name="Clavel T."/>
        </authorList>
    </citation>
    <scope>NUCLEOTIDE SEQUENCE [LARGE SCALE GENOMIC DNA]</scope>
    <source>
        <strain evidence="4 5">CLA-AA-H161</strain>
    </source>
</reference>
<keyword evidence="2" id="KW-0812">Transmembrane</keyword>
<gene>
    <name evidence="4" type="ORF">AAAX94_04525</name>
</gene>
<sequence length="240" mass="27244">MTDITKNEIGTFIAACRKEKKLTQKQLGEKLNVTDRAVSKWETGRSFPDVSLMEPLCKELDISVSELLAGKHLEPEQYQKETEKMLMDSVSTGQLMGLQVVLYILNLTIFVLVDFPFIVRKISGLPLIHYISITCWLLALVLIFCVSYLDKKLPARKFRTSNVMLERIIGAVMFLVIMSVNFVVSGGLSYIKDLNFGEKIYTVIIFAVSLAVVVGVRGIVAQIRKEEWEMEQERNTSQKE</sequence>
<dbReference type="SMART" id="SM00530">
    <property type="entry name" value="HTH_XRE"/>
    <property type="match status" value="1"/>
</dbReference>
<feature type="transmembrane region" description="Helical" evidence="2">
    <location>
        <begin position="169"/>
        <end position="188"/>
    </location>
</feature>
<evidence type="ECO:0000256" key="1">
    <source>
        <dbReference type="ARBA" id="ARBA00023125"/>
    </source>
</evidence>
<proteinExistence type="predicted"/>
<dbReference type="PANTHER" id="PTHR46558:SF4">
    <property type="entry name" value="DNA-BIDING PHAGE PROTEIN"/>
    <property type="match status" value="1"/>
</dbReference>
<organism evidence="4 5">
    <name type="scientific">Blautia acetigignens</name>
    <dbReference type="NCBI Taxonomy" id="2981783"/>
    <lineage>
        <taxon>Bacteria</taxon>
        <taxon>Bacillati</taxon>
        <taxon>Bacillota</taxon>
        <taxon>Clostridia</taxon>
        <taxon>Lachnospirales</taxon>
        <taxon>Lachnospiraceae</taxon>
        <taxon>Blautia</taxon>
    </lineage>
</organism>
<keyword evidence="2" id="KW-0472">Membrane</keyword>
<name>A0ABV1CMP4_9FIRM</name>
<evidence type="ECO:0000313" key="4">
    <source>
        <dbReference type="EMBL" id="MEQ2412299.1"/>
    </source>
</evidence>
<dbReference type="InterPro" id="IPR001387">
    <property type="entry name" value="Cro/C1-type_HTH"/>
</dbReference>
<dbReference type="Proteomes" id="UP001470752">
    <property type="component" value="Unassembled WGS sequence"/>
</dbReference>
<dbReference type="PANTHER" id="PTHR46558">
    <property type="entry name" value="TRACRIPTIONAL REGULATORY PROTEIN-RELATED-RELATED"/>
    <property type="match status" value="1"/>
</dbReference>
<feature type="domain" description="HTH cro/C1-type" evidence="3">
    <location>
        <begin position="13"/>
        <end position="67"/>
    </location>
</feature>
<evidence type="ECO:0000313" key="5">
    <source>
        <dbReference type="Proteomes" id="UP001470752"/>
    </source>
</evidence>
<feature type="transmembrane region" description="Helical" evidence="2">
    <location>
        <begin position="200"/>
        <end position="220"/>
    </location>
</feature>
<dbReference type="RefSeq" id="WP_202031115.1">
    <property type="nucleotide sequence ID" value="NZ_JAOQJM010000023.1"/>
</dbReference>
<dbReference type="CDD" id="cd00093">
    <property type="entry name" value="HTH_XRE"/>
    <property type="match status" value="1"/>
</dbReference>
<keyword evidence="1" id="KW-0238">DNA-binding</keyword>
<evidence type="ECO:0000256" key="2">
    <source>
        <dbReference type="SAM" id="Phobius"/>
    </source>
</evidence>
<keyword evidence="2" id="KW-1133">Transmembrane helix</keyword>
<dbReference type="EMBL" id="JBBNFW010000119">
    <property type="protein sequence ID" value="MEQ2412299.1"/>
    <property type="molecule type" value="Genomic_DNA"/>
</dbReference>
<keyword evidence="5" id="KW-1185">Reference proteome</keyword>
<evidence type="ECO:0000259" key="3">
    <source>
        <dbReference type="PROSITE" id="PS50943"/>
    </source>
</evidence>
<accession>A0ABV1CMP4</accession>
<dbReference type="SUPFAM" id="SSF47413">
    <property type="entry name" value="lambda repressor-like DNA-binding domains"/>
    <property type="match status" value="1"/>
</dbReference>
<protein>
    <submittedName>
        <fullName evidence="4">Helix-turn-helix transcriptional regulator</fullName>
    </submittedName>
</protein>
<dbReference type="Pfam" id="PF01381">
    <property type="entry name" value="HTH_3"/>
    <property type="match status" value="1"/>
</dbReference>
<feature type="transmembrane region" description="Helical" evidence="2">
    <location>
        <begin position="95"/>
        <end position="115"/>
    </location>
</feature>
<dbReference type="Gene3D" id="1.10.260.40">
    <property type="entry name" value="lambda repressor-like DNA-binding domains"/>
    <property type="match status" value="1"/>
</dbReference>
<dbReference type="InterPro" id="IPR010982">
    <property type="entry name" value="Lambda_DNA-bd_dom_sf"/>
</dbReference>